<accession>A0A2H0C2Q4</accession>
<organism evidence="2 3">
    <name type="scientific">Candidatus Roizmanbacteria bacterium CG22_combo_CG10-13_8_21_14_all_34_12</name>
    <dbReference type="NCBI Taxonomy" id="1974860"/>
    <lineage>
        <taxon>Bacteria</taxon>
        <taxon>Candidatus Roizmaniibacteriota</taxon>
    </lineage>
</organism>
<evidence type="ECO:0000313" key="3">
    <source>
        <dbReference type="Proteomes" id="UP000229699"/>
    </source>
</evidence>
<dbReference type="Proteomes" id="UP000229699">
    <property type="component" value="Unassembled WGS sequence"/>
</dbReference>
<comment type="caution">
    <text evidence="2">The sequence shown here is derived from an EMBL/GenBank/DDBJ whole genome shotgun (WGS) entry which is preliminary data.</text>
</comment>
<evidence type="ECO:0000313" key="2">
    <source>
        <dbReference type="EMBL" id="PIP63618.1"/>
    </source>
</evidence>
<dbReference type="AlphaFoldDB" id="A0A2H0C2Q4"/>
<sequence length="644" mass="72783">MIKKGFSWLLIILSVVVISGIGGGAYYLGTRSTSKTIPASPTKTKIITNTSPQPSVNKSQDPLFSGSLKKISDDLGLFKISDADKENGVPDSIVYFDAGIFTRGEFKGYTRILAIRPSEGPGPSLQFILATNDYKTYLLDDPNNKTTKYPESDWDNPYMYIDKTKISKTVALDSDHPKTINLEKPYGLIKEDSFLIEFEKSQSLVSPEKQLSFFAGGTDWGTGKGYSDKEKKSLDIRKKYLNSTTLVHVQDSTGLTFLYLLSSQKDIDDYLNKLPAYEQDLIAHKKQVVLFNEKKLKEYPTAPEYLTIPGMKTTKALSGLANDFYNTYESAFPGACGGTQSTFIIDLPKNDDLVSIPSSSVYPLYFLKDNKHPLYELAYQAKTDIDDETYKSVNDGKSKPSFDEYVAKHPLLIFKDAWGRWGVMGEFDIKLMGGCGKPVVYLYSEKPTDIHLSFLSSVSLNTQIPFYNNGWFVKAQPDGRLTDLQPQYTDCSKIDSLKFGSEYANNSCKTNNYPYIYWSGKSMENSYPKAEGGWVVERKNLKIFMDQKLKEIGLTEKESNDMTSYWIPKMNEKNSPYYRISFLTTKQMNEFVPMNVRPVPDSVLRVFLDFKPLNSKPIVDPIPQQFGKFNRHGFTLVEWGGLNL</sequence>
<keyword evidence="1" id="KW-1133">Transmembrane helix</keyword>
<feature type="transmembrane region" description="Helical" evidence="1">
    <location>
        <begin position="7"/>
        <end position="28"/>
    </location>
</feature>
<dbReference type="EMBL" id="PCTC01000032">
    <property type="protein sequence ID" value="PIP63618.1"/>
    <property type="molecule type" value="Genomic_DNA"/>
</dbReference>
<keyword evidence="1" id="KW-0812">Transmembrane</keyword>
<evidence type="ECO:0000256" key="1">
    <source>
        <dbReference type="SAM" id="Phobius"/>
    </source>
</evidence>
<protein>
    <submittedName>
        <fullName evidence="2">Uncharacterized protein</fullName>
    </submittedName>
</protein>
<gene>
    <name evidence="2" type="ORF">COW97_01605</name>
</gene>
<proteinExistence type="predicted"/>
<name>A0A2H0C2Q4_9BACT</name>
<reference evidence="2 3" key="1">
    <citation type="submission" date="2017-09" db="EMBL/GenBank/DDBJ databases">
        <title>Depth-based differentiation of microbial function through sediment-hosted aquifers and enrichment of novel symbionts in the deep terrestrial subsurface.</title>
        <authorList>
            <person name="Probst A.J."/>
            <person name="Ladd B."/>
            <person name="Jarett J.K."/>
            <person name="Geller-Mcgrath D.E."/>
            <person name="Sieber C.M."/>
            <person name="Emerson J.B."/>
            <person name="Anantharaman K."/>
            <person name="Thomas B.C."/>
            <person name="Malmstrom R."/>
            <person name="Stieglmeier M."/>
            <person name="Klingl A."/>
            <person name="Woyke T."/>
            <person name="Ryan C.M."/>
            <person name="Banfield J.F."/>
        </authorList>
    </citation>
    <scope>NUCLEOTIDE SEQUENCE [LARGE SCALE GENOMIC DNA]</scope>
    <source>
        <strain evidence="2">CG22_combo_CG10-13_8_21_14_all_34_12</strain>
    </source>
</reference>
<keyword evidence="1" id="KW-0472">Membrane</keyword>